<dbReference type="RefSeq" id="WP_317701419.1">
    <property type="nucleotide sequence ID" value="NZ_CP136921.1"/>
</dbReference>
<dbReference type="GO" id="GO:0035516">
    <property type="term" value="F:broad specificity oxidative DNA demethylase activity"/>
    <property type="evidence" value="ECO:0007669"/>
    <property type="project" value="UniProtKB-EC"/>
</dbReference>
<feature type="domain" description="Fe2OG dioxygenase" evidence="6">
    <location>
        <begin position="120"/>
        <end position="220"/>
    </location>
</feature>
<sequence>MPHQPLDDLFADDSAQPTALPLGTQAVLLRGFALAQADALVQGVQQVAAQAPWRHMLTPGGQAMSVAMTGCGPLSWVSDRRGYRYAERDPVSGRPWPAMPAAFMRLAQDAARQAGFAPFLPDACLINRYAPGARMSLHQDRDERDLAAPIVSVSLGLPAVFLWGGATRSERALRVPLRHGDVLVWGGVDRLRFHGVLPVAPGEHPATGQCRINLTLRKAL</sequence>
<dbReference type="Pfam" id="PF13532">
    <property type="entry name" value="2OG-FeII_Oxy_2"/>
    <property type="match status" value="1"/>
</dbReference>
<evidence type="ECO:0000256" key="3">
    <source>
        <dbReference type="ARBA" id="ARBA00022964"/>
    </source>
</evidence>
<keyword evidence="3" id="KW-0223">Dioxygenase</keyword>
<evidence type="ECO:0000313" key="8">
    <source>
        <dbReference type="Proteomes" id="UP001303211"/>
    </source>
</evidence>
<dbReference type="PANTHER" id="PTHR16557">
    <property type="entry name" value="ALKYLATED DNA REPAIR PROTEIN ALKB-RELATED"/>
    <property type="match status" value="1"/>
</dbReference>
<comment type="cofactor">
    <cofactor evidence="1">
        <name>Fe(2+)</name>
        <dbReference type="ChEBI" id="CHEBI:29033"/>
    </cofactor>
</comment>
<proteinExistence type="predicted"/>
<organism evidence="7 8">
    <name type="scientific">Diaphorobacter limosus</name>
    <dbReference type="NCBI Taxonomy" id="3036128"/>
    <lineage>
        <taxon>Bacteria</taxon>
        <taxon>Pseudomonadati</taxon>
        <taxon>Pseudomonadota</taxon>
        <taxon>Betaproteobacteria</taxon>
        <taxon>Burkholderiales</taxon>
        <taxon>Comamonadaceae</taxon>
        <taxon>Diaphorobacter</taxon>
    </lineage>
</organism>
<evidence type="ECO:0000259" key="6">
    <source>
        <dbReference type="PROSITE" id="PS51471"/>
    </source>
</evidence>
<keyword evidence="2" id="KW-0479">Metal-binding</keyword>
<keyword evidence="5" id="KW-0408">Iron</keyword>
<dbReference type="PANTHER" id="PTHR16557:SF2">
    <property type="entry name" value="NUCLEIC ACID DIOXYGENASE ALKBH1"/>
    <property type="match status" value="1"/>
</dbReference>
<dbReference type="Gene3D" id="2.60.120.590">
    <property type="entry name" value="Alpha-ketoglutarate-dependent dioxygenase AlkB-like"/>
    <property type="match status" value="1"/>
</dbReference>
<reference evidence="7 8" key="1">
    <citation type="submission" date="2023-03" db="EMBL/GenBank/DDBJ databases">
        <title>Diaphorobacter basophil sp. nov., isolated from a sewage-treatment plant.</title>
        <authorList>
            <person name="Yang K."/>
        </authorList>
    </citation>
    <scope>NUCLEOTIDE SEQUENCE [LARGE SCALE GENOMIC DNA]</scope>
    <source>
        <strain evidence="7 8">Y-1</strain>
    </source>
</reference>
<dbReference type="InterPro" id="IPR027450">
    <property type="entry name" value="AlkB-like"/>
</dbReference>
<accession>A0ABZ0J148</accession>
<dbReference type="EMBL" id="CP136921">
    <property type="protein sequence ID" value="WOO31950.1"/>
    <property type="molecule type" value="Genomic_DNA"/>
</dbReference>
<dbReference type="InterPro" id="IPR004574">
    <property type="entry name" value="Alkb"/>
</dbReference>
<evidence type="ECO:0000256" key="2">
    <source>
        <dbReference type="ARBA" id="ARBA00022723"/>
    </source>
</evidence>
<keyword evidence="4 7" id="KW-0560">Oxidoreductase</keyword>
<name>A0ABZ0J148_9BURK</name>
<dbReference type="InterPro" id="IPR005123">
    <property type="entry name" value="Oxoglu/Fe-dep_dioxygenase_dom"/>
</dbReference>
<keyword evidence="8" id="KW-1185">Reference proteome</keyword>
<evidence type="ECO:0000256" key="5">
    <source>
        <dbReference type="ARBA" id="ARBA00023004"/>
    </source>
</evidence>
<evidence type="ECO:0000256" key="4">
    <source>
        <dbReference type="ARBA" id="ARBA00023002"/>
    </source>
</evidence>
<gene>
    <name evidence="7" type="primary">alkB</name>
    <name evidence="7" type="ORF">P4826_16340</name>
</gene>
<evidence type="ECO:0000256" key="1">
    <source>
        <dbReference type="ARBA" id="ARBA00001954"/>
    </source>
</evidence>
<dbReference type="EC" id="1.14.11.33" evidence="7"/>
<protein>
    <submittedName>
        <fullName evidence="7">DNA oxidative demethylase AlkB</fullName>
        <ecNumber evidence="7">1.14.11.33</ecNumber>
    </submittedName>
</protein>
<dbReference type="SUPFAM" id="SSF51197">
    <property type="entry name" value="Clavaminate synthase-like"/>
    <property type="match status" value="1"/>
</dbReference>
<dbReference type="InterPro" id="IPR037151">
    <property type="entry name" value="AlkB-like_sf"/>
</dbReference>
<evidence type="ECO:0000313" key="7">
    <source>
        <dbReference type="EMBL" id="WOO31950.1"/>
    </source>
</evidence>
<dbReference type="Proteomes" id="UP001303211">
    <property type="component" value="Chromosome"/>
</dbReference>
<dbReference type="PROSITE" id="PS51471">
    <property type="entry name" value="FE2OG_OXY"/>
    <property type="match status" value="1"/>
</dbReference>
<dbReference type="NCBIfam" id="NF011930">
    <property type="entry name" value="PRK15401.1"/>
    <property type="match status" value="1"/>
</dbReference>